<accession>A0A2I0KV57</accession>
<dbReference type="AlphaFoldDB" id="A0A2I0KV57"/>
<dbReference type="EMBL" id="PGOL01000335">
    <property type="protein sequence ID" value="PKI72233.1"/>
    <property type="molecule type" value="Genomic_DNA"/>
</dbReference>
<keyword evidence="2" id="KW-1185">Reference proteome</keyword>
<proteinExistence type="predicted"/>
<sequence length="490" mass="54756">MVGTRRQPVSNKRSAILTVKDNKDTGKSLIKGYCGHRLSNPFQRTARKSHWATAIIFPKPRIILERALAWLWTAPRPNWTSLEGDPPKIGRVDQSNLGHLASDPISGATTSPMAIVSSPNLDLRNLLKTYSSLLAGTLQQWKPLKLQRAIYRLPMDGPQSNGGQHCGDSAKPHVASIGVCAAKGRGESALPRLAAGGYDGGILPNRTSIDARRNETAADTLSDPSIRRRNVKGAMIERGATHHIIPFCPPIRIGPADASLVEKQGAGQVLGGPGKSTEDCCEDRSDDGRTRFGHRQQSCKWPRFTWTNLRKSGGHIQERLDRAVANPSWRVLFPNAEVSHLPRVHCDHCLILVDFNPTSQLYLSRPFRFENMWMSHPTFPNFVSDSWNEGRHVLMPASSSFTQNAVTWNKDVFGNIFHGKKHILARLDGIQKALAFRPSNLLVALEKELRVHYCSILQDEKELWVMKSRDDWIMEGDRNTKFFHVSTIIN</sequence>
<organism evidence="1 2">
    <name type="scientific">Punica granatum</name>
    <name type="common">Pomegranate</name>
    <dbReference type="NCBI Taxonomy" id="22663"/>
    <lineage>
        <taxon>Eukaryota</taxon>
        <taxon>Viridiplantae</taxon>
        <taxon>Streptophyta</taxon>
        <taxon>Embryophyta</taxon>
        <taxon>Tracheophyta</taxon>
        <taxon>Spermatophyta</taxon>
        <taxon>Magnoliopsida</taxon>
        <taxon>eudicotyledons</taxon>
        <taxon>Gunneridae</taxon>
        <taxon>Pentapetalae</taxon>
        <taxon>rosids</taxon>
        <taxon>malvids</taxon>
        <taxon>Myrtales</taxon>
        <taxon>Lythraceae</taxon>
        <taxon>Punica</taxon>
    </lineage>
</organism>
<evidence type="ECO:0000313" key="1">
    <source>
        <dbReference type="EMBL" id="PKI72233.1"/>
    </source>
</evidence>
<gene>
    <name evidence="1" type="ORF">CRG98_007370</name>
</gene>
<evidence type="ECO:0008006" key="3">
    <source>
        <dbReference type="Google" id="ProtNLM"/>
    </source>
</evidence>
<dbReference type="SUPFAM" id="SSF56219">
    <property type="entry name" value="DNase I-like"/>
    <property type="match status" value="1"/>
</dbReference>
<comment type="caution">
    <text evidence="1">The sequence shown here is derived from an EMBL/GenBank/DDBJ whole genome shotgun (WGS) entry which is preliminary data.</text>
</comment>
<dbReference type="STRING" id="22663.A0A2I0KV57"/>
<reference evidence="1 2" key="1">
    <citation type="submission" date="2017-11" db="EMBL/GenBank/DDBJ databases">
        <title>De-novo sequencing of pomegranate (Punica granatum L.) genome.</title>
        <authorList>
            <person name="Akparov Z."/>
            <person name="Amiraslanov A."/>
            <person name="Hajiyeva S."/>
            <person name="Abbasov M."/>
            <person name="Kaur K."/>
            <person name="Hamwieh A."/>
            <person name="Solovyev V."/>
            <person name="Salamov A."/>
            <person name="Braich B."/>
            <person name="Kosarev P."/>
            <person name="Mahmoud A."/>
            <person name="Hajiyev E."/>
            <person name="Babayeva S."/>
            <person name="Izzatullayeva V."/>
            <person name="Mammadov A."/>
            <person name="Mammadov A."/>
            <person name="Sharifova S."/>
            <person name="Ojaghi J."/>
            <person name="Eynullazada K."/>
            <person name="Bayramov B."/>
            <person name="Abdulazimova A."/>
            <person name="Shahmuradov I."/>
        </authorList>
    </citation>
    <scope>NUCLEOTIDE SEQUENCE [LARGE SCALE GENOMIC DNA]</scope>
    <source>
        <strain evidence="2">cv. AG2017</strain>
        <tissue evidence="1">Leaf</tissue>
    </source>
</reference>
<name>A0A2I0KV57_PUNGR</name>
<protein>
    <recommendedName>
        <fullName evidence="3">Reverse transcriptase zinc-binding domain-containing protein</fullName>
    </recommendedName>
</protein>
<dbReference type="PANTHER" id="PTHR33710:SF77">
    <property type="entry name" value="DNASE I-LIKE SUPERFAMILY PROTEIN"/>
    <property type="match status" value="1"/>
</dbReference>
<dbReference type="Proteomes" id="UP000233551">
    <property type="component" value="Unassembled WGS sequence"/>
</dbReference>
<dbReference type="PANTHER" id="PTHR33710">
    <property type="entry name" value="BNAC02G09200D PROTEIN"/>
    <property type="match status" value="1"/>
</dbReference>
<evidence type="ECO:0000313" key="2">
    <source>
        <dbReference type="Proteomes" id="UP000233551"/>
    </source>
</evidence>
<dbReference type="InterPro" id="IPR036691">
    <property type="entry name" value="Endo/exonu/phosph_ase_sf"/>
</dbReference>